<dbReference type="AlphaFoldDB" id="A0A7W5P951"/>
<comment type="caution">
    <text evidence="2">The sequence shown here is derived from an EMBL/GenBank/DDBJ whole genome shotgun (WGS) entry which is preliminary data.</text>
</comment>
<keyword evidence="1" id="KW-0472">Membrane</keyword>
<dbReference type="Proteomes" id="UP000553442">
    <property type="component" value="Unassembled WGS sequence"/>
</dbReference>
<keyword evidence="1" id="KW-0812">Transmembrane</keyword>
<sequence>MPKVPIALGIVPSSLALWVHGLLAAAVAAPVAFHAPAGIAVPVTLVLTGVVVWVARGRPRGELRGVPRPGGGLRWSWRSAAPGGGWQEVTLRCDYLGPWLIGLRLDGRRLWLWPDSGDAASLRSLRRVLVGLA</sequence>
<evidence type="ECO:0000313" key="3">
    <source>
        <dbReference type="Proteomes" id="UP000553442"/>
    </source>
</evidence>
<keyword evidence="1" id="KW-1133">Transmembrane helix</keyword>
<organism evidence="2 3">
    <name type="scientific">Halomonas campaniensis</name>
    <dbReference type="NCBI Taxonomy" id="213554"/>
    <lineage>
        <taxon>Bacteria</taxon>
        <taxon>Pseudomonadati</taxon>
        <taxon>Pseudomonadota</taxon>
        <taxon>Gammaproteobacteria</taxon>
        <taxon>Oceanospirillales</taxon>
        <taxon>Halomonadaceae</taxon>
        <taxon>Halomonas</taxon>
    </lineage>
</organism>
<gene>
    <name evidence="2" type="ORF">BDK63_000091</name>
</gene>
<proteinExistence type="predicted"/>
<keyword evidence="3" id="KW-1185">Reference proteome</keyword>
<evidence type="ECO:0000313" key="2">
    <source>
        <dbReference type="EMBL" id="MBB3329255.1"/>
    </source>
</evidence>
<name>A0A7W5P951_9GAMM</name>
<reference evidence="2 3" key="1">
    <citation type="submission" date="2020-08" db="EMBL/GenBank/DDBJ databases">
        <title>Genomic Encyclopedia of Archaeal and Bacterial Type Strains, Phase II (KMG-II): from individual species to whole genera.</title>
        <authorList>
            <person name="Goeker M."/>
        </authorList>
    </citation>
    <scope>NUCLEOTIDE SEQUENCE [LARGE SCALE GENOMIC DNA]</scope>
    <source>
        <strain evidence="2 3">5AG</strain>
    </source>
</reference>
<evidence type="ECO:0008006" key="4">
    <source>
        <dbReference type="Google" id="ProtNLM"/>
    </source>
</evidence>
<evidence type="ECO:0000256" key="1">
    <source>
        <dbReference type="SAM" id="Phobius"/>
    </source>
</evidence>
<feature type="transmembrane region" description="Helical" evidence="1">
    <location>
        <begin position="34"/>
        <end position="55"/>
    </location>
</feature>
<dbReference type="EMBL" id="JACHZF010000001">
    <property type="protein sequence ID" value="MBB3329255.1"/>
    <property type="molecule type" value="Genomic_DNA"/>
</dbReference>
<accession>A0A7W5P951</accession>
<protein>
    <recommendedName>
        <fullName evidence="4">Toxin CptA</fullName>
    </recommendedName>
</protein>